<reference evidence="2 3" key="1">
    <citation type="submission" date="2019-08" db="EMBL/GenBank/DDBJ databases">
        <authorList>
            <person name="Liang Q."/>
        </authorList>
    </citation>
    <scope>NUCLEOTIDE SEQUENCE [LARGE SCALE GENOMIC DNA]</scope>
    <source>
        <strain evidence="2 3">V1718</strain>
    </source>
</reference>
<keyword evidence="1" id="KW-0472">Membrane</keyword>
<dbReference type="AlphaFoldDB" id="A0A5B8XQX5"/>
<accession>A0A5B8XQX5</accession>
<dbReference type="Proteomes" id="UP000321595">
    <property type="component" value="Chromosome"/>
</dbReference>
<evidence type="ECO:0000313" key="3">
    <source>
        <dbReference type="Proteomes" id="UP000321595"/>
    </source>
</evidence>
<keyword evidence="1" id="KW-0812">Transmembrane</keyword>
<protein>
    <submittedName>
        <fullName evidence="2">Uncharacterized protein</fullName>
    </submittedName>
</protein>
<organism evidence="2 3">
    <name type="scientific">Microvenator marinus</name>
    <dbReference type="NCBI Taxonomy" id="2600177"/>
    <lineage>
        <taxon>Bacteria</taxon>
        <taxon>Deltaproteobacteria</taxon>
        <taxon>Bradymonadales</taxon>
        <taxon>Microvenatoraceae</taxon>
        <taxon>Microvenator</taxon>
    </lineage>
</organism>
<feature type="transmembrane region" description="Helical" evidence="1">
    <location>
        <begin position="20"/>
        <end position="41"/>
    </location>
</feature>
<gene>
    <name evidence="2" type="ORF">FRD01_12290</name>
</gene>
<proteinExistence type="predicted"/>
<dbReference type="EMBL" id="CP042467">
    <property type="protein sequence ID" value="QED28000.1"/>
    <property type="molecule type" value="Genomic_DNA"/>
</dbReference>
<feature type="transmembrane region" description="Helical" evidence="1">
    <location>
        <begin position="47"/>
        <end position="66"/>
    </location>
</feature>
<name>A0A5B8XQX5_9DELT</name>
<evidence type="ECO:0000313" key="2">
    <source>
        <dbReference type="EMBL" id="QED28000.1"/>
    </source>
</evidence>
<dbReference type="RefSeq" id="WP_146960040.1">
    <property type="nucleotide sequence ID" value="NZ_CP042467.1"/>
</dbReference>
<keyword evidence="1" id="KW-1133">Transmembrane helix</keyword>
<evidence type="ECO:0000256" key="1">
    <source>
        <dbReference type="SAM" id="Phobius"/>
    </source>
</evidence>
<sequence>MFIQHPRSFKVKTWKSDVVVVTGLYWGWTGLVFPLMLFPFFFTKWMVVPLVLGWTVVLGYRFRLLITRQSIEVRTTFMGVGLLREVYAMDEAWVQYGFDMDRLLPPDVEIGSLSIGDETNAIPLFNTIKAAIAHVQGKTEVELAHCRLASPVRDAPAKTPVEAREAAAVIKRYRALGLEVLMVRGWKLEEAQRVTLYVVSEACIRVFDAYILTEDIHEFEALRPTTAYDDEMAFTMRRRFVWTEAPFRLWHRGTKVAKLYPDSIWTAKREIKRAEIVSVRGWLSESWAKLGVDLETTDGERVEVAVGHNPDSYLNPFYDGIDLMFDVEWVESISRILARELDVPLIDDNLT</sequence>
<keyword evidence="3" id="KW-1185">Reference proteome</keyword>
<dbReference type="KEGG" id="bbae:FRD01_12290"/>